<dbReference type="AlphaFoldDB" id="E3M164"/>
<dbReference type="Gene3D" id="3.30.40.10">
    <property type="entry name" value="Zinc/RING finger domain, C3HC4 (zinc finger)"/>
    <property type="match status" value="1"/>
</dbReference>
<dbReference type="STRING" id="31234.E3M164"/>
<dbReference type="Pfam" id="PF21235">
    <property type="entry name" value="UBA_ARI1"/>
    <property type="match status" value="1"/>
</dbReference>
<feature type="domain" description="RING-type" evidence="10">
    <location>
        <begin position="98"/>
        <end position="305"/>
    </location>
</feature>
<evidence type="ECO:0000313" key="11">
    <source>
        <dbReference type="EMBL" id="EFO88655.1"/>
    </source>
</evidence>
<dbReference type="Pfam" id="PF01485">
    <property type="entry name" value="IBR"/>
    <property type="match status" value="1"/>
</dbReference>
<dbReference type="GO" id="GO:0016567">
    <property type="term" value="P:protein ubiquitination"/>
    <property type="evidence" value="ECO:0007669"/>
    <property type="project" value="InterPro"/>
</dbReference>
<dbReference type="InterPro" id="IPR045840">
    <property type="entry name" value="Ariadne"/>
</dbReference>
<keyword evidence="4" id="KW-0808">Transferase</keyword>
<comment type="catalytic activity">
    <reaction evidence="1">
        <text>[E2 ubiquitin-conjugating enzyme]-S-ubiquitinyl-L-cysteine + [acceptor protein]-L-lysine = [E2 ubiquitin-conjugating enzyme]-L-cysteine + [acceptor protein]-N(6)-ubiquitinyl-L-lysine.</text>
        <dbReference type="EC" id="2.3.2.31"/>
    </reaction>
</comment>
<evidence type="ECO:0000256" key="7">
    <source>
        <dbReference type="ARBA" id="ARBA00022771"/>
    </source>
</evidence>
<evidence type="ECO:0000256" key="3">
    <source>
        <dbReference type="ARBA" id="ARBA00012251"/>
    </source>
</evidence>
<dbReference type="PANTHER" id="PTHR11685">
    <property type="entry name" value="RBR FAMILY RING FINGER AND IBR DOMAIN-CONTAINING"/>
    <property type="match status" value="1"/>
</dbReference>
<dbReference type="Gene3D" id="1.20.120.1750">
    <property type="match status" value="1"/>
</dbReference>
<dbReference type="OMA" id="DSVEDYW"/>
<dbReference type="InterPro" id="IPR017907">
    <property type="entry name" value="Znf_RING_CS"/>
</dbReference>
<evidence type="ECO:0000256" key="1">
    <source>
        <dbReference type="ARBA" id="ARBA00001798"/>
    </source>
</evidence>
<dbReference type="InterPro" id="IPR031127">
    <property type="entry name" value="E3_UB_ligase_RBR"/>
</dbReference>
<keyword evidence="6" id="KW-0677">Repeat</keyword>
<keyword evidence="8" id="KW-0833">Ubl conjugation pathway</keyword>
<proteinExistence type="inferred from homology"/>
<evidence type="ECO:0000256" key="6">
    <source>
        <dbReference type="ARBA" id="ARBA00022737"/>
    </source>
</evidence>
<evidence type="ECO:0000256" key="5">
    <source>
        <dbReference type="ARBA" id="ARBA00022723"/>
    </source>
</evidence>
<dbReference type="HOGENOM" id="CLU_009823_4_1_1"/>
<dbReference type="PROSITE" id="PS51873">
    <property type="entry name" value="TRIAD"/>
    <property type="match status" value="1"/>
</dbReference>
<evidence type="ECO:0000313" key="12">
    <source>
        <dbReference type="Proteomes" id="UP000008281"/>
    </source>
</evidence>
<protein>
    <recommendedName>
        <fullName evidence="3">RBR-type E3 ubiquitin transferase</fullName>
        <ecNumber evidence="3">2.3.2.31</ecNumber>
    </recommendedName>
</protein>
<dbReference type="CDD" id="cd20356">
    <property type="entry name" value="Rcat_RBR_HHARI-like"/>
    <property type="match status" value="1"/>
</dbReference>
<comment type="similarity">
    <text evidence="2">Belongs to the RBR family. Ariadne subfamily.</text>
</comment>
<evidence type="ECO:0000256" key="8">
    <source>
        <dbReference type="ARBA" id="ARBA00022786"/>
    </source>
</evidence>
<keyword evidence="9" id="KW-0862">Zinc</keyword>
<dbReference type="SUPFAM" id="SSF57850">
    <property type="entry name" value="RING/U-box"/>
    <property type="match status" value="3"/>
</dbReference>
<dbReference type="InterPro" id="IPR013083">
    <property type="entry name" value="Znf_RING/FYVE/PHD"/>
</dbReference>
<dbReference type="EMBL" id="DS268421">
    <property type="protein sequence ID" value="EFO88655.1"/>
    <property type="molecule type" value="Genomic_DNA"/>
</dbReference>
<dbReference type="GO" id="GO:0008270">
    <property type="term" value="F:zinc ion binding"/>
    <property type="evidence" value="ECO:0007669"/>
    <property type="project" value="UniProtKB-KW"/>
</dbReference>
<evidence type="ECO:0000256" key="4">
    <source>
        <dbReference type="ARBA" id="ARBA00022679"/>
    </source>
</evidence>
<dbReference type="Pfam" id="PF22191">
    <property type="entry name" value="IBR_1"/>
    <property type="match status" value="1"/>
</dbReference>
<reference evidence="11" key="1">
    <citation type="submission" date="2007-07" db="EMBL/GenBank/DDBJ databases">
        <title>PCAP assembly of the Caenorhabditis remanei genome.</title>
        <authorList>
            <consortium name="The Caenorhabditis remanei Sequencing Consortium"/>
            <person name="Wilson R.K."/>
        </authorList>
    </citation>
    <scope>NUCLEOTIDE SEQUENCE [LARGE SCALE GENOMIC DNA]</scope>
    <source>
        <strain evidence="11">PB4641</strain>
    </source>
</reference>
<dbReference type="OrthoDB" id="69641at2759"/>
<evidence type="ECO:0000256" key="2">
    <source>
        <dbReference type="ARBA" id="ARBA00005884"/>
    </source>
</evidence>
<accession>E3M164</accession>
<dbReference type="GO" id="GO:0061630">
    <property type="term" value="F:ubiquitin protein ligase activity"/>
    <property type="evidence" value="ECO:0007669"/>
    <property type="project" value="UniProtKB-EC"/>
</dbReference>
<gene>
    <name evidence="11" type="ORF">CRE_06499</name>
</gene>
<dbReference type="Proteomes" id="UP000008281">
    <property type="component" value="Unassembled WGS sequence"/>
</dbReference>
<dbReference type="InterPro" id="IPR044066">
    <property type="entry name" value="TRIAD_supradom"/>
</dbReference>
<keyword evidence="5" id="KW-0479">Metal-binding</keyword>
<evidence type="ECO:0000259" key="10">
    <source>
        <dbReference type="PROSITE" id="PS51873"/>
    </source>
</evidence>
<name>E3M164_CAERE</name>
<dbReference type="eggNOG" id="KOG1815">
    <property type="taxonomic scope" value="Eukaryota"/>
</dbReference>
<dbReference type="InterPro" id="IPR002867">
    <property type="entry name" value="IBR_dom"/>
</dbReference>
<sequence length="465" mass="54511">MSSDELELYDSDIGEEIEEVEKIEFLNREDVELEMKTLISDVESIVEVNAGMCRNLLHKFKWNKEALLNKMYESGDTQKFLIDSQVMAKCDDKVKEAKEGDCDICCSFGVLIGLDCNHMACKECWNKYLKEKIVDNGICEIECMVPECNLLMEESKIANYTTNQFILAKYRYQSINGYVAASSRLKWCPGNDCGRIVKIPDAETRLIMCKCETRFCFNCCLEFHDPIDCRLMKKWLIKCSDDSETSNWLNTNTKDCPKCSVPIEKNGGCNHMRCTNNKCKHAFCWMCMKAWQYHKENGYKCNIFDESKEKSRSETRALLERWLFYYNRYMNHLQSLQLEEKLKVKVSAKEEELQKNSTMTWVDVQFLSKSVSALSECRRTLMYTYAFAFYLKKNNNSEIFESNQRDLEMATESISGYLERELETKDLGTLRQKVQDLSRYVDQRRKALLNHCEEGVENDFWDFSE</sequence>
<dbReference type="InParanoid" id="E3M164"/>
<keyword evidence="7" id="KW-0863">Zinc-finger</keyword>
<organism evidence="12">
    <name type="scientific">Caenorhabditis remanei</name>
    <name type="common">Caenorhabditis vulgaris</name>
    <dbReference type="NCBI Taxonomy" id="31234"/>
    <lineage>
        <taxon>Eukaryota</taxon>
        <taxon>Metazoa</taxon>
        <taxon>Ecdysozoa</taxon>
        <taxon>Nematoda</taxon>
        <taxon>Chromadorea</taxon>
        <taxon>Rhabditida</taxon>
        <taxon>Rhabditina</taxon>
        <taxon>Rhabditomorpha</taxon>
        <taxon>Rhabditoidea</taxon>
        <taxon>Rhabditidae</taxon>
        <taxon>Peloderinae</taxon>
        <taxon>Caenorhabditis</taxon>
    </lineage>
</organism>
<keyword evidence="12" id="KW-1185">Reference proteome</keyword>
<dbReference type="PROSITE" id="PS00518">
    <property type="entry name" value="ZF_RING_1"/>
    <property type="match status" value="1"/>
</dbReference>
<dbReference type="Pfam" id="PF19422">
    <property type="entry name" value="Ariadne"/>
    <property type="match status" value="1"/>
</dbReference>
<dbReference type="InterPro" id="IPR048962">
    <property type="entry name" value="ARIH1-like_UBL"/>
</dbReference>
<dbReference type="SMART" id="SM00647">
    <property type="entry name" value="IBR"/>
    <property type="match status" value="2"/>
</dbReference>
<dbReference type="FunFam" id="1.20.120.1750:FF:000007">
    <property type="entry name" value="RBR-type E3 ubiquitin transferase"/>
    <property type="match status" value="1"/>
</dbReference>
<evidence type="ECO:0000256" key="9">
    <source>
        <dbReference type="ARBA" id="ARBA00022833"/>
    </source>
</evidence>
<dbReference type="EC" id="2.3.2.31" evidence="3"/>